<evidence type="ECO:0000256" key="3">
    <source>
        <dbReference type="ARBA" id="ARBA00022806"/>
    </source>
</evidence>
<sequence length="1299" mass="147168">MMSQLSELESQLAQTLLADRYRLRRKLRGIAQAIEQGKPFDRSLTRAAEEIHRSIEIREKRRQQAPTVTLEESLPVSARAAEISAAIAENQVVVVCGETGSGKSTQLPKICLQLGRGIEGMIGHTQPRRIAARSIAARLAEELQSPLGKDVGFKVRFTDTTRPETYVKLMTDGVLLAETQSDRFLNLYDTIILDEAHERSLNIDFLLGYFKGLLPKRRDLRLIITSATIDAERFAEHFADERGPAPVIEVSGRAYPVELRYRPLLNEDDPDLQQAVCEAVREAAAIDTGDILIFLPTEREIRETTAALRKIHIPGDNGRRTEILPLYARLSNQEQNKVFRPHSYRRIVLATNVAESSLTVPGIRFVIDTGVARISRYSPRSKVQRLPIEAVSKASADQRKGRCGRVGPGICFRLYTEEDYLGRDPYTTPEIRRTNLASVILQTTALKLGAIEQFPFLDPPKPEHIRDGYKTLYEIGAIDEDRELTDLGRQLSRLPVDPRIGRMILAAHDEHCLGEMLIIASALELQDPRERPVEKREAADEMHARHVDEKSDFMSILKLWDFYHQLRSDLSRNQLRKACQKNFLSANRLREWTDVHRQLRELADQTGLLMSPRKNDYLAIHRALLTGLLSGVAFKSDAHEYTGAGGVKFHLWPGSGPFKKKPQWIVAAEVVETTRRYGRTIAAIEPEWIEPLAQHLVKCSYSEPHWSKKNSAVMCYEKVSLMGLPIVPKRRVRYGPIDPEYARELFLQHGLVEGDMPLRAPFLEHNAELLEQVKSLGAKTRSREFIVDDRAIYRFYDGVLPEEVYDGQKLHKWRKLAEAENPRVLFMTESDLLEEEPVEMADEAFPDKLDVGPMALPLEYLYQPGDEADGVTLTTPLAGLNQLDADRLGWLVPGLLKEKVIALIRSLPKQIRRNLVPAPEVAQQAISRLTYGEGPFLPAVAKVLSQLAEEPIPLDKFRLEKLPDHLQMNVRIVDEGGAALAAGRDLHQLRSALSQEATESVAELDDSAWRRDDITTWDFDDLPAQVEIPRGAIRVPAYPALVDQGNNVALRLFDSRAAAERATRGGIRRLYIRSEKKALRAHVAWLPSLPQMKLFAGPLGGAAQLEQQLAELIADRAFLGDRPLPRTREQFQQQLKSGRDQVQLAVQDILRVTSDLFAQYHQARLAVEEASSKNGFAIHDARRQLKALTAGEFLTDTPWRWLQHLPRYLQAIVVRFDKLKQGGGPRDRASYDELAPWLEMYEQRRERLDEANLDDPELTEFRWMLEEFRVSQFAQQLGTSVTISAKRLEKQWAKTTSPP</sequence>
<dbReference type="InterPro" id="IPR024590">
    <property type="entry name" value="HrpA_C"/>
</dbReference>
<dbReference type="Pfam" id="PF04408">
    <property type="entry name" value="WHD_HA2"/>
    <property type="match status" value="1"/>
</dbReference>
<dbReference type="InterPro" id="IPR048333">
    <property type="entry name" value="HA2_WH"/>
</dbReference>
<feature type="domain" description="Helicase C-terminal" evidence="6">
    <location>
        <begin position="271"/>
        <end position="447"/>
    </location>
</feature>
<dbReference type="GO" id="GO:0003724">
    <property type="term" value="F:RNA helicase activity"/>
    <property type="evidence" value="ECO:0007669"/>
    <property type="project" value="UniProtKB-EC"/>
</dbReference>
<dbReference type="KEGG" id="lcre:Pla8534_13750"/>
<dbReference type="FunFam" id="1.20.120.1080:FF:000005">
    <property type="entry name" value="ATP-dependent helicase HrpA"/>
    <property type="match status" value="1"/>
</dbReference>
<dbReference type="InterPro" id="IPR003593">
    <property type="entry name" value="AAA+_ATPase"/>
</dbReference>
<dbReference type="SMART" id="SM00490">
    <property type="entry name" value="HELICc"/>
    <property type="match status" value="1"/>
</dbReference>
<dbReference type="EMBL" id="CP036433">
    <property type="protein sequence ID" value="QDU93595.1"/>
    <property type="molecule type" value="Genomic_DNA"/>
</dbReference>
<organism evidence="7 8">
    <name type="scientific">Lignipirellula cremea</name>
    <dbReference type="NCBI Taxonomy" id="2528010"/>
    <lineage>
        <taxon>Bacteria</taxon>
        <taxon>Pseudomonadati</taxon>
        <taxon>Planctomycetota</taxon>
        <taxon>Planctomycetia</taxon>
        <taxon>Pirellulales</taxon>
        <taxon>Pirellulaceae</taxon>
        <taxon>Lignipirellula</taxon>
    </lineage>
</organism>
<dbReference type="SMART" id="SM00487">
    <property type="entry name" value="DEXDc"/>
    <property type="match status" value="1"/>
</dbReference>
<keyword evidence="8" id="KW-1185">Reference proteome</keyword>
<dbReference type="InterPro" id="IPR014001">
    <property type="entry name" value="Helicase_ATP-bd"/>
</dbReference>
<dbReference type="GO" id="GO:0016787">
    <property type="term" value="F:hydrolase activity"/>
    <property type="evidence" value="ECO:0007669"/>
    <property type="project" value="UniProtKB-KW"/>
</dbReference>
<evidence type="ECO:0000313" key="8">
    <source>
        <dbReference type="Proteomes" id="UP000317648"/>
    </source>
</evidence>
<dbReference type="InterPro" id="IPR011709">
    <property type="entry name" value="DEAD-box_helicase_OB_fold"/>
</dbReference>
<dbReference type="NCBIfam" id="NF008348">
    <property type="entry name" value="PRK11131.1"/>
    <property type="match status" value="1"/>
</dbReference>
<keyword evidence="1" id="KW-0547">Nucleotide-binding</keyword>
<dbReference type="OrthoDB" id="9808833at2"/>
<dbReference type="GO" id="GO:0003723">
    <property type="term" value="F:RNA binding"/>
    <property type="evidence" value="ECO:0007669"/>
    <property type="project" value="TreeGrafter"/>
</dbReference>
<reference evidence="7 8" key="1">
    <citation type="submission" date="2019-02" db="EMBL/GenBank/DDBJ databases">
        <title>Deep-cultivation of Planctomycetes and their phenomic and genomic characterization uncovers novel biology.</title>
        <authorList>
            <person name="Wiegand S."/>
            <person name="Jogler M."/>
            <person name="Boedeker C."/>
            <person name="Pinto D."/>
            <person name="Vollmers J."/>
            <person name="Rivas-Marin E."/>
            <person name="Kohn T."/>
            <person name="Peeters S.H."/>
            <person name="Heuer A."/>
            <person name="Rast P."/>
            <person name="Oberbeckmann S."/>
            <person name="Bunk B."/>
            <person name="Jeske O."/>
            <person name="Meyerdierks A."/>
            <person name="Storesund J.E."/>
            <person name="Kallscheuer N."/>
            <person name="Luecker S."/>
            <person name="Lage O.M."/>
            <person name="Pohl T."/>
            <person name="Merkel B.J."/>
            <person name="Hornburger P."/>
            <person name="Mueller R.-W."/>
            <person name="Bruemmer F."/>
            <person name="Labrenz M."/>
            <person name="Spormann A.M."/>
            <person name="Op den Camp H."/>
            <person name="Overmann J."/>
            <person name="Amann R."/>
            <person name="Jetten M.S.M."/>
            <person name="Mascher T."/>
            <person name="Medema M.H."/>
            <person name="Devos D.P."/>
            <person name="Kaster A.-K."/>
            <person name="Ovreas L."/>
            <person name="Rohde M."/>
            <person name="Galperin M.Y."/>
            <person name="Jogler C."/>
        </authorList>
    </citation>
    <scope>NUCLEOTIDE SEQUENCE [LARGE SCALE GENOMIC DNA]</scope>
    <source>
        <strain evidence="7 8">Pla85_3_4</strain>
    </source>
</reference>
<dbReference type="InterPro" id="IPR011545">
    <property type="entry name" value="DEAD/DEAH_box_helicase_dom"/>
</dbReference>
<keyword evidence="4" id="KW-0067">ATP-binding</keyword>
<dbReference type="PANTHER" id="PTHR18934">
    <property type="entry name" value="ATP-DEPENDENT RNA HELICASE"/>
    <property type="match status" value="1"/>
</dbReference>
<dbReference type="Pfam" id="PF11898">
    <property type="entry name" value="DUF3418"/>
    <property type="match status" value="1"/>
</dbReference>
<dbReference type="PANTHER" id="PTHR18934:SF99">
    <property type="entry name" value="ATP-DEPENDENT RNA HELICASE DHX37-RELATED"/>
    <property type="match status" value="1"/>
</dbReference>
<dbReference type="CDD" id="cd18791">
    <property type="entry name" value="SF2_C_RHA"/>
    <property type="match status" value="1"/>
</dbReference>
<dbReference type="PROSITE" id="PS51194">
    <property type="entry name" value="HELICASE_CTER"/>
    <property type="match status" value="1"/>
</dbReference>
<evidence type="ECO:0000256" key="4">
    <source>
        <dbReference type="ARBA" id="ARBA00022840"/>
    </source>
</evidence>
<dbReference type="SMART" id="SM00847">
    <property type="entry name" value="HA2"/>
    <property type="match status" value="1"/>
</dbReference>
<dbReference type="Pfam" id="PF21010">
    <property type="entry name" value="HA2_C"/>
    <property type="match status" value="1"/>
</dbReference>
<evidence type="ECO:0000256" key="2">
    <source>
        <dbReference type="ARBA" id="ARBA00022801"/>
    </source>
</evidence>
<evidence type="ECO:0000313" key="7">
    <source>
        <dbReference type="EMBL" id="QDU93595.1"/>
    </source>
</evidence>
<dbReference type="SUPFAM" id="SSF52540">
    <property type="entry name" value="P-loop containing nucleoside triphosphate hydrolases"/>
    <property type="match status" value="1"/>
</dbReference>
<dbReference type="Gene3D" id="3.40.50.300">
    <property type="entry name" value="P-loop containing nucleotide triphosphate hydrolases"/>
    <property type="match status" value="2"/>
</dbReference>
<dbReference type="PROSITE" id="PS51192">
    <property type="entry name" value="HELICASE_ATP_BIND_1"/>
    <property type="match status" value="1"/>
</dbReference>
<dbReference type="InterPro" id="IPR010222">
    <property type="entry name" value="RNA_helicase_HrpA"/>
</dbReference>
<name>A0A518DP34_9BACT</name>
<evidence type="ECO:0000259" key="5">
    <source>
        <dbReference type="PROSITE" id="PS51192"/>
    </source>
</evidence>
<keyword evidence="2 7" id="KW-0378">Hydrolase</keyword>
<keyword evidence="3 7" id="KW-0347">Helicase</keyword>
<dbReference type="EC" id="3.6.4.13" evidence="7"/>
<dbReference type="Gene3D" id="1.20.120.1080">
    <property type="match status" value="1"/>
</dbReference>
<feature type="domain" description="Helicase ATP-binding" evidence="5">
    <location>
        <begin position="84"/>
        <end position="247"/>
    </location>
</feature>
<accession>A0A518DP34</accession>
<dbReference type="Pfam" id="PF07717">
    <property type="entry name" value="OB_NTP_bind"/>
    <property type="match status" value="1"/>
</dbReference>
<gene>
    <name evidence="7" type="primary">hrpB</name>
    <name evidence="7" type="ORF">Pla8534_13750</name>
</gene>
<evidence type="ECO:0000256" key="1">
    <source>
        <dbReference type="ARBA" id="ARBA00022741"/>
    </source>
</evidence>
<dbReference type="InterPro" id="IPR007502">
    <property type="entry name" value="Helicase-assoc_dom"/>
</dbReference>
<dbReference type="NCBIfam" id="TIGR01967">
    <property type="entry name" value="DEAH_box_HrpA"/>
    <property type="match status" value="1"/>
</dbReference>
<dbReference type="Pfam" id="PF00270">
    <property type="entry name" value="DEAD"/>
    <property type="match status" value="1"/>
</dbReference>
<evidence type="ECO:0000259" key="6">
    <source>
        <dbReference type="PROSITE" id="PS51194"/>
    </source>
</evidence>
<dbReference type="InterPro" id="IPR027417">
    <property type="entry name" value="P-loop_NTPase"/>
</dbReference>
<dbReference type="Proteomes" id="UP000317648">
    <property type="component" value="Chromosome"/>
</dbReference>
<proteinExistence type="predicted"/>
<dbReference type="RefSeq" id="WP_145050554.1">
    <property type="nucleotide sequence ID" value="NZ_CP036433.1"/>
</dbReference>
<dbReference type="SMART" id="SM00382">
    <property type="entry name" value="AAA"/>
    <property type="match status" value="1"/>
</dbReference>
<dbReference type="Pfam" id="PF00271">
    <property type="entry name" value="Helicase_C"/>
    <property type="match status" value="1"/>
</dbReference>
<protein>
    <submittedName>
        <fullName evidence="7">ATP-dependent RNA helicase HrpB</fullName>
        <ecNumber evidence="7">3.6.4.13</ecNumber>
    </submittedName>
</protein>
<dbReference type="InterPro" id="IPR001650">
    <property type="entry name" value="Helicase_C-like"/>
</dbReference>
<dbReference type="GO" id="GO:0005524">
    <property type="term" value="F:ATP binding"/>
    <property type="evidence" value="ECO:0007669"/>
    <property type="project" value="UniProtKB-KW"/>
</dbReference>